<sequence>MAIGVFLLAGVALLAWKFSASGATKYPAVAVVAGEVAIPLKQVDDGQAHFFSYQNGATSIDFFVLKSQDGVMRAAFDACDVCYRDKQGYRQEGEEMVCVNCGQRFHSNLINEVKGGCNPAPLERRESDGRLLIREADLLQGNRYFERI</sequence>
<protein>
    <submittedName>
        <fullName evidence="3">DUF2318 domain-containing protein</fullName>
    </submittedName>
</protein>
<organism evidence="3 4">
    <name type="scientific">Trichloromonas acetexigens</name>
    <dbReference type="NCBI Taxonomy" id="38815"/>
    <lineage>
        <taxon>Bacteria</taxon>
        <taxon>Pseudomonadati</taxon>
        <taxon>Thermodesulfobacteriota</taxon>
        <taxon>Desulfuromonadia</taxon>
        <taxon>Desulfuromonadales</taxon>
        <taxon>Trichloromonadaceae</taxon>
        <taxon>Trichloromonas</taxon>
    </lineage>
</organism>
<evidence type="ECO:0000259" key="2">
    <source>
        <dbReference type="Pfam" id="PF10080"/>
    </source>
</evidence>
<dbReference type="AlphaFoldDB" id="A0A550JLT2"/>
<gene>
    <name evidence="3" type="ORF">FL622_02845</name>
</gene>
<dbReference type="OrthoDB" id="9792533at2"/>
<dbReference type="Proteomes" id="UP000317155">
    <property type="component" value="Unassembled WGS sequence"/>
</dbReference>
<accession>A0A550JLT2</accession>
<dbReference type="EMBL" id="VJVV01000001">
    <property type="protein sequence ID" value="TRO84157.1"/>
    <property type="molecule type" value="Genomic_DNA"/>
</dbReference>
<keyword evidence="4" id="KW-1185">Reference proteome</keyword>
<dbReference type="Pfam" id="PF10080">
    <property type="entry name" value="FtrD-like"/>
    <property type="match status" value="1"/>
</dbReference>
<evidence type="ECO:0000313" key="3">
    <source>
        <dbReference type="EMBL" id="TRO84157.1"/>
    </source>
</evidence>
<keyword evidence="1" id="KW-0732">Signal</keyword>
<feature type="chain" id="PRO_5021867771" evidence="1">
    <location>
        <begin position="23"/>
        <end position="148"/>
    </location>
</feature>
<dbReference type="InterPro" id="IPR018758">
    <property type="entry name" value="FtrD-like"/>
</dbReference>
<evidence type="ECO:0000256" key="1">
    <source>
        <dbReference type="SAM" id="SignalP"/>
    </source>
</evidence>
<feature type="signal peptide" evidence="1">
    <location>
        <begin position="1"/>
        <end position="22"/>
    </location>
</feature>
<proteinExistence type="predicted"/>
<name>A0A550JLT2_9BACT</name>
<reference evidence="3 4" key="1">
    <citation type="submission" date="2019-07" db="EMBL/GenBank/DDBJ databases">
        <title>Insights of Desulfuromonas acetexigens electromicrobiology.</title>
        <authorList>
            <person name="Katuri K."/>
            <person name="Sapireddy V."/>
            <person name="Shaw D.R."/>
            <person name="Saikaly P."/>
        </authorList>
    </citation>
    <scope>NUCLEOTIDE SEQUENCE [LARGE SCALE GENOMIC DNA]</scope>
    <source>
        <strain evidence="3 4">2873</strain>
    </source>
</reference>
<evidence type="ECO:0000313" key="4">
    <source>
        <dbReference type="Proteomes" id="UP000317155"/>
    </source>
</evidence>
<feature type="domain" description="Membrane iron-sulfur containing protein FtrD-like" evidence="2">
    <location>
        <begin position="43"/>
        <end position="145"/>
    </location>
</feature>
<comment type="caution">
    <text evidence="3">The sequence shown here is derived from an EMBL/GenBank/DDBJ whole genome shotgun (WGS) entry which is preliminary data.</text>
</comment>